<protein>
    <submittedName>
        <fullName evidence="3">Uncharacterized protein</fullName>
    </submittedName>
</protein>
<dbReference type="AlphaFoldDB" id="A0A6G1ISZ0"/>
<evidence type="ECO:0000256" key="2">
    <source>
        <dbReference type="SAM" id="Phobius"/>
    </source>
</evidence>
<evidence type="ECO:0000313" key="3">
    <source>
        <dbReference type="EMBL" id="KAF2681218.1"/>
    </source>
</evidence>
<proteinExistence type="predicted"/>
<sequence>MAGKAEHIQEATHGRNTTKEADSGAIIEKTSTRDGEGIQSRVAKVGAVATAHGARSTTPTRAPSLFGVVVFVLIVVAFEVLCNVASDWHSAGRMPSYLLPWRSAGIGGVGRVVCHANYGT</sequence>
<reference evidence="3" key="1">
    <citation type="journal article" date="2020" name="Stud. Mycol.">
        <title>101 Dothideomycetes genomes: a test case for predicting lifestyles and emergence of pathogens.</title>
        <authorList>
            <person name="Haridas S."/>
            <person name="Albert R."/>
            <person name="Binder M."/>
            <person name="Bloem J."/>
            <person name="Labutti K."/>
            <person name="Salamov A."/>
            <person name="Andreopoulos B."/>
            <person name="Baker S."/>
            <person name="Barry K."/>
            <person name="Bills G."/>
            <person name="Bluhm B."/>
            <person name="Cannon C."/>
            <person name="Castanera R."/>
            <person name="Culley D."/>
            <person name="Daum C."/>
            <person name="Ezra D."/>
            <person name="Gonzalez J."/>
            <person name="Henrissat B."/>
            <person name="Kuo A."/>
            <person name="Liang C."/>
            <person name="Lipzen A."/>
            <person name="Lutzoni F."/>
            <person name="Magnuson J."/>
            <person name="Mondo S."/>
            <person name="Nolan M."/>
            <person name="Ohm R."/>
            <person name="Pangilinan J."/>
            <person name="Park H.-J."/>
            <person name="Ramirez L."/>
            <person name="Alfaro M."/>
            <person name="Sun H."/>
            <person name="Tritt A."/>
            <person name="Yoshinaga Y."/>
            <person name="Zwiers L.-H."/>
            <person name="Turgeon B."/>
            <person name="Goodwin S."/>
            <person name="Spatafora J."/>
            <person name="Crous P."/>
            <person name="Grigoriev I."/>
        </authorList>
    </citation>
    <scope>NUCLEOTIDE SEQUENCE</scope>
    <source>
        <strain evidence="3">CBS 122367</strain>
    </source>
</reference>
<name>A0A6G1ISZ0_9PLEO</name>
<gene>
    <name evidence="3" type="ORF">K458DRAFT_392010</name>
</gene>
<feature type="compositionally biased region" description="Basic and acidic residues" evidence="1">
    <location>
        <begin position="1"/>
        <end position="22"/>
    </location>
</feature>
<keyword evidence="2" id="KW-0472">Membrane</keyword>
<organism evidence="3 4">
    <name type="scientific">Lentithecium fluviatile CBS 122367</name>
    <dbReference type="NCBI Taxonomy" id="1168545"/>
    <lineage>
        <taxon>Eukaryota</taxon>
        <taxon>Fungi</taxon>
        <taxon>Dikarya</taxon>
        <taxon>Ascomycota</taxon>
        <taxon>Pezizomycotina</taxon>
        <taxon>Dothideomycetes</taxon>
        <taxon>Pleosporomycetidae</taxon>
        <taxon>Pleosporales</taxon>
        <taxon>Massarineae</taxon>
        <taxon>Lentitheciaceae</taxon>
        <taxon>Lentithecium</taxon>
    </lineage>
</organism>
<dbReference type="Proteomes" id="UP000799291">
    <property type="component" value="Unassembled WGS sequence"/>
</dbReference>
<keyword evidence="2" id="KW-1133">Transmembrane helix</keyword>
<feature type="region of interest" description="Disordered" evidence="1">
    <location>
        <begin position="1"/>
        <end position="38"/>
    </location>
</feature>
<keyword evidence="4" id="KW-1185">Reference proteome</keyword>
<evidence type="ECO:0000256" key="1">
    <source>
        <dbReference type="SAM" id="MobiDB-lite"/>
    </source>
</evidence>
<accession>A0A6G1ISZ0</accession>
<feature type="transmembrane region" description="Helical" evidence="2">
    <location>
        <begin position="65"/>
        <end position="85"/>
    </location>
</feature>
<keyword evidence="2" id="KW-0812">Transmembrane</keyword>
<evidence type="ECO:0000313" key="4">
    <source>
        <dbReference type="Proteomes" id="UP000799291"/>
    </source>
</evidence>
<dbReference type="EMBL" id="MU005592">
    <property type="protein sequence ID" value="KAF2681218.1"/>
    <property type="molecule type" value="Genomic_DNA"/>
</dbReference>